<dbReference type="GO" id="GO:0000978">
    <property type="term" value="F:RNA polymerase II cis-regulatory region sequence-specific DNA binding"/>
    <property type="evidence" value="ECO:0007669"/>
    <property type="project" value="TreeGrafter"/>
</dbReference>
<dbReference type="Pfam" id="PF00250">
    <property type="entry name" value="Forkhead"/>
    <property type="match status" value="1"/>
</dbReference>
<dbReference type="InterPro" id="IPR045912">
    <property type="entry name" value="FOXJ2/3-like"/>
</dbReference>
<keyword evidence="4 5" id="KW-0539">Nucleus</keyword>
<sequence length="400" mass="45827">MQGSSNRLDGYLVDTSLRSSVGSDVNACIRGNNPIATYRKRRRPPFPYSIIISVAILKSSDKRMSLKEIYNWIKENYPKIFSGSDIGWQNTIRHNLSLNSFFKRIPRYELYQRSYDIRREKKSFWTIDVTKMDKITKEKVMNLLEQSETPKPTPGSILFSQENSKSPAQKKLSVGGDFFSSTFISENNNISASTPRNERFLYYPQESQTYSNVSTLTIDSQFNNAYKQNINYKPYSHTHGLDGNSYINNLPNTKRQYNYESYNPSKKAKSSKFEYILNPSEHIFSPEQKMQNISEHTNFSRPTFRSGVYESLYSRSSIISSSPKAHRNLHRQTLSNSDIIKLKSSVSPVSSLNSLSNHKQSSFNLPKIHTSPPKSPSSNSFHSINTENSSSKHSLSHLLN</sequence>
<comment type="subcellular location">
    <subcellularLocation>
        <location evidence="5">Nucleus</location>
    </subcellularLocation>
</comment>
<evidence type="ECO:0000313" key="8">
    <source>
        <dbReference type="EMBL" id="OMJ18127.1"/>
    </source>
</evidence>
<evidence type="ECO:0000256" key="3">
    <source>
        <dbReference type="ARBA" id="ARBA00023163"/>
    </source>
</evidence>
<feature type="region of interest" description="Disordered" evidence="6">
    <location>
        <begin position="350"/>
        <end position="400"/>
    </location>
</feature>
<dbReference type="Gene3D" id="1.10.10.10">
    <property type="entry name" value="Winged helix-like DNA-binding domain superfamily/Winged helix DNA-binding domain"/>
    <property type="match status" value="1"/>
</dbReference>
<keyword evidence="2 5" id="KW-0238">DNA-binding</keyword>
<dbReference type="GO" id="GO:0005634">
    <property type="term" value="C:nucleus"/>
    <property type="evidence" value="ECO:0007669"/>
    <property type="project" value="UniProtKB-SubCell"/>
</dbReference>
<dbReference type="PANTHER" id="PTHR46078">
    <property type="entry name" value="FORKHEAD BOX PROTEIN J2 FAMILY MEMBER"/>
    <property type="match status" value="1"/>
</dbReference>
<organism evidence="8 9">
    <name type="scientific">Smittium culicis</name>
    <dbReference type="NCBI Taxonomy" id="133412"/>
    <lineage>
        <taxon>Eukaryota</taxon>
        <taxon>Fungi</taxon>
        <taxon>Fungi incertae sedis</taxon>
        <taxon>Zoopagomycota</taxon>
        <taxon>Kickxellomycotina</taxon>
        <taxon>Harpellomycetes</taxon>
        <taxon>Harpellales</taxon>
        <taxon>Legeriomycetaceae</taxon>
        <taxon>Smittium</taxon>
    </lineage>
</organism>
<proteinExistence type="predicted"/>
<name>A0A1R1XTZ9_9FUNG</name>
<evidence type="ECO:0000313" key="9">
    <source>
        <dbReference type="Proteomes" id="UP000187429"/>
    </source>
</evidence>
<evidence type="ECO:0000256" key="1">
    <source>
        <dbReference type="ARBA" id="ARBA00023015"/>
    </source>
</evidence>
<dbReference type="InterPro" id="IPR001766">
    <property type="entry name" value="Fork_head_dom"/>
</dbReference>
<dbReference type="PROSITE" id="PS50039">
    <property type="entry name" value="FORK_HEAD_3"/>
    <property type="match status" value="1"/>
</dbReference>
<dbReference type="Proteomes" id="UP000187429">
    <property type="component" value="Unassembled WGS sequence"/>
</dbReference>
<gene>
    <name evidence="8" type="ORF">AYI69_g7155</name>
</gene>
<evidence type="ECO:0000256" key="4">
    <source>
        <dbReference type="ARBA" id="ARBA00023242"/>
    </source>
</evidence>
<dbReference type="GO" id="GO:0000981">
    <property type="term" value="F:DNA-binding transcription factor activity, RNA polymerase II-specific"/>
    <property type="evidence" value="ECO:0007669"/>
    <property type="project" value="TreeGrafter"/>
</dbReference>
<keyword evidence="1" id="KW-0805">Transcription regulation</keyword>
<dbReference type="InterPro" id="IPR036388">
    <property type="entry name" value="WH-like_DNA-bd_sf"/>
</dbReference>
<evidence type="ECO:0000259" key="7">
    <source>
        <dbReference type="PROSITE" id="PS50039"/>
    </source>
</evidence>
<dbReference type="PANTHER" id="PTHR46078:SF2">
    <property type="entry name" value="FORK-HEAD DOMAIN-CONTAINING PROTEIN"/>
    <property type="match status" value="1"/>
</dbReference>
<keyword evidence="9" id="KW-1185">Reference proteome</keyword>
<feature type="compositionally biased region" description="Polar residues" evidence="6">
    <location>
        <begin position="376"/>
        <end position="388"/>
    </location>
</feature>
<dbReference type="AlphaFoldDB" id="A0A1R1XTZ9"/>
<reference evidence="9" key="1">
    <citation type="submission" date="2017-01" db="EMBL/GenBank/DDBJ databases">
        <authorList>
            <person name="Wang Y."/>
            <person name="White M."/>
            <person name="Kvist S."/>
            <person name="Moncalvo J.-M."/>
        </authorList>
    </citation>
    <scope>NUCLEOTIDE SEQUENCE [LARGE SCALE GENOMIC DNA]</scope>
    <source>
        <strain evidence="9">ID-206-W2</strain>
    </source>
</reference>
<feature type="DNA-binding region" description="Fork-head" evidence="5">
    <location>
        <begin position="43"/>
        <end position="128"/>
    </location>
</feature>
<dbReference type="InterPro" id="IPR036390">
    <property type="entry name" value="WH_DNA-bd_sf"/>
</dbReference>
<dbReference type="EMBL" id="LSSM01003364">
    <property type="protein sequence ID" value="OMJ18127.1"/>
    <property type="molecule type" value="Genomic_DNA"/>
</dbReference>
<feature type="compositionally biased region" description="Low complexity" evidence="6">
    <location>
        <begin position="389"/>
        <end position="400"/>
    </location>
</feature>
<dbReference type="PRINTS" id="PR00053">
    <property type="entry name" value="FORKHEAD"/>
</dbReference>
<dbReference type="CDD" id="cd00059">
    <property type="entry name" value="FH_FOX"/>
    <property type="match status" value="1"/>
</dbReference>
<evidence type="ECO:0000256" key="5">
    <source>
        <dbReference type="PROSITE-ProRule" id="PRU00089"/>
    </source>
</evidence>
<dbReference type="SUPFAM" id="SSF46785">
    <property type="entry name" value="Winged helix' DNA-binding domain"/>
    <property type="match status" value="1"/>
</dbReference>
<evidence type="ECO:0000256" key="2">
    <source>
        <dbReference type="ARBA" id="ARBA00023125"/>
    </source>
</evidence>
<keyword evidence="3" id="KW-0804">Transcription</keyword>
<protein>
    <submittedName>
        <fullName evidence="8">Forkhead box protein I1-A</fullName>
    </submittedName>
</protein>
<dbReference type="SMART" id="SM00339">
    <property type="entry name" value="FH"/>
    <property type="match status" value="1"/>
</dbReference>
<accession>A0A1R1XTZ9</accession>
<dbReference type="OrthoDB" id="5954824at2759"/>
<comment type="caution">
    <text evidence="8">The sequence shown here is derived from an EMBL/GenBank/DDBJ whole genome shotgun (WGS) entry which is preliminary data.</text>
</comment>
<feature type="domain" description="Fork-head" evidence="7">
    <location>
        <begin position="43"/>
        <end position="128"/>
    </location>
</feature>
<evidence type="ECO:0000256" key="6">
    <source>
        <dbReference type="SAM" id="MobiDB-lite"/>
    </source>
</evidence>